<reference evidence="3" key="1">
    <citation type="journal article" date="2021" name="Proc. Natl. Acad. Sci. U.S.A.">
        <title>A Catalog of Tens of Thousands of Viruses from Human Metagenomes Reveals Hidden Associations with Chronic Diseases.</title>
        <authorList>
            <person name="Tisza M.J."/>
            <person name="Buck C.B."/>
        </authorList>
    </citation>
    <scope>NUCLEOTIDE SEQUENCE</scope>
    <source>
        <strain evidence="3">CtrCN24</strain>
    </source>
</reference>
<name>A0A8S5SK76_9CAUD</name>
<keyword evidence="1" id="KW-0175">Coiled coil</keyword>
<dbReference type="InterPro" id="IPR018306">
    <property type="entry name" value="Phage_T5_Orf172_DNA-bd"/>
</dbReference>
<dbReference type="SMART" id="SM00974">
    <property type="entry name" value="T5orf172"/>
    <property type="match status" value="1"/>
</dbReference>
<dbReference type="Pfam" id="PF10544">
    <property type="entry name" value="T5orf172"/>
    <property type="match status" value="1"/>
</dbReference>
<dbReference type="InterPro" id="IPR025280">
    <property type="entry name" value="SNIPE"/>
</dbReference>
<feature type="coiled-coil region" evidence="1">
    <location>
        <begin position="2"/>
        <end position="43"/>
    </location>
</feature>
<proteinExistence type="predicted"/>
<accession>A0A8S5SK76</accession>
<dbReference type="Pfam" id="PF13250">
    <property type="entry name" value="SNIPE"/>
    <property type="match status" value="1"/>
</dbReference>
<protein>
    <recommendedName>
        <fullName evidence="2">Bacteriophage T5 Orf172 DNA-binding domain-containing protein</fullName>
    </recommendedName>
</protein>
<feature type="coiled-coil region" evidence="1">
    <location>
        <begin position="189"/>
        <end position="263"/>
    </location>
</feature>
<organism evidence="3">
    <name type="scientific">Siphoviridae sp. ctrCN24</name>
    <dbReference type="NCBI Taxonomy" id="2827953"/>
    <lineage>
        <taxon>Viruses</taxon>
        <taxon>Duplodnaviria</taxon>
        <taxon>Heunggongvirae</taxon>
        <taxon>Uroviricota</taxon>
        <taxon>Caudoviricetes</taxon>
    </lineage>
</organism>
<dbReference type="EMBL" id="BK032616">
    <property type="protein sequence ID" value="DAF51425.1"/>
    <property type="molecule type" value="Genomic_DNA"/>
</dbReference>
<feature type="domain" description="Bacteriophage T5 Orf172 DNA-binding" evidence="2">
    <location>
        <begin position="278"/>
        <end position="358"/>
    </location>
</feature>
<sequence>MFGKLKTEKETLERQVASLESTKARLNAETNELNERLKLLRDSIETQEVLSDFGIKTIVPNNLSCSELESKKATILMQIQELAGSDYSTRKLLPADGLWRVDERYAIEGSRAKGNDLQKAVATGCLYAFNAYVEQKEKSCSVGSLALAMKHASDRFNTLQRKTKMVGVSLNSKYASLRIELMRLNVLIRERAKAERIKLREEKRLLKEQEQLLLEIEAETRKLKEERLSMELAYGRALNDEEARILKQNITNLDRRIANLQYRARNKKAGFVYVISSPSLPGIQKIGVTRRLSPYTRVRELSSSSLPEPFALNAYCFCDDAFDVESKMHAHFDSKRVSPNREFFHITVDEAVDALKNIYGQEVRYGNKDLEELEENNEKI</sequence>
<evidence type="ECO:0000259" key="2">
    <source>
        <dbReference type="SMART" id="SM00974"/>
    </source>
</evidence>
<evidence type="ECO:0000313" key="3">
    <source>
        <dbReference type="EMBL" id="DAF51425.1"/>
    </source>
</evidence>
<evidence type="ECO:0000256" key="1">
    <source>
        <dbReference type="SAM" id="Coils"/>
    </source>
</evidence>